<proteinExistence type="predicted"/>
<dbReference type="Gene3D" id="3.40.50.720">
    <property type="entry name" value="NAD(P)-binding Rossmann-like Domain"/>
    <property type="match status" value="1"/>
</dbReference>
<feature type="domain" description="Gfo/Idh/MocA-like oxidoreductase N-terminal" evidence="1">
    <location>
        <begin position="3"/>
        <end position="59"/>
    </location>
</feature>
<dbReference type="EMBL" id="MTHB01000046">
    <property type="protein sequence ID" value="OXC79249.1"/>
    <property type="molecule type" value="Genomic_DNA"/>
</dbReference>
<name>A0A226X806_CABSO</name>
<reference evidence="3" key="1">
    <citation type="submission" date="2017-01" db="EMBL/GenBank/DDBJ databases">
        <title>Genome Analysis of Deinococcus marmoris KOPRI26562.</title>
        <authorList>
            <person name="Kim J.H."/>
            <person name="Oh H.-M."/>
        </authorList>
    </citation>
    <scope>NUCLEOTIDE SEQUENCE [LARGE SCALE GENOMIC DNA]</scope>
    <source>
        <strain evidence="3">PAMC 26633</strain>
    </source>
</reference>
<dbReference type="Pfam" id="PF01408">
    <property type="entry name" value="GFO_IDH_MocA"/>
    <property type="match status" value="1"/>
</dbReference>
<dbReference type="SUPFAM" id="SSF51735">
    <property type="entry name" value="NAD(P)-binding Rossmann-fold domains"/>
    <property type="match status" value="1"/>
</dbReference>
<comment type="caution">
    <text evidence="2">The sequence shown here is derived from an EMBL/GenBank/DDBJ whole genome shotgun (WGS) entry which is preliminary data.</text>
</comment>
<sequence>MTQAEEIITNPDIDAVVVAAPARFHAGLVTSAARAGKAMFCAKPMALTLDEADMANALACVHSTNVGRPVHMEEIFKSLPVLAPYGIA</sequence>
<organism evidence="2 3">
    <name type="scientific">Caballeronia sordidicola</name>
    <name type="common">Burkholderia sordidicola</name>
    <dbReference type="NCBI Taxonomy" id="196367"/>
    <lineage>
        <taxon>Bacteria</taxon>
        <taxon>Pseudomonadati</taxon>
        <taxon>Pseudomonadota</taxon>
        <taxon>Betaproteobacteria</taxon>
        <taxon>Burkholderiales</taxon>
        <taxon>Burkholderiaceae</taxon>
        <taxon>Caballeronia</taxon>
    </lineage>
</organism>
<dbReference type="AlphaFoldDB" id="A0A226X806"/>
<evidence type="ECO:0000259" key="1">
    <source>
        <dbReference type="Pfam" id="PF01408"/>
    </source>
</evidence>
<protein>
    <submittedName>
        <fullName evidence="2">Myo-inositol 2-dehydrogenase</fullName>
    </submittedName>
</protein>
<accession>A0A226X806</accession>
<dbReference type="RefSeq" id="WP_373452807.1">
    <property type="nucleotide sequence ID" value="NZ_MTHB01000046.1"/>
</dbReference>
<evidence type="ECO:0000313" key="3">
    <source>
        <dbReference type="Proteomes" id="UP000214720"/>
    </source>
</evidence>
<dbReference type="InterPro" id="IPR036291">
    <property type="entry name" value="NAD(P)-bd_dom_sf"/>
</dbReference>
<dbReference type="GO" id="GO:0000166">
    <property type="term" value="F:nucleotide binding"/>
    <property type="evidence" value="ECO:0007669"/>
    <property type="project" value="InterPro"/>
</dbReference>
<evidence type="ECO:0000313" key="2">
    <source>
        <dbReference type="EMBL" id="OXC79249.1"/>
    </source>
</evidence>
<dbReference type="Proteomes" id="UP000214720">
    <property type="component" value="Unassembled WGS sequence"/>
</dbReference>
<dbReference type="InterPro" id="IPR000683">
    <property type="entry name" value="Gfo/Idh/MocA-like_OxRdtase_N"/>
</dbReference>
<gene>
    <name evidence="2" type="ORF">BSU04_08745</name>
</gene>